<reference evidence="1" key="1">
    <citation type="journal article" date="2018" name="Genome Biol.">
        <title>SKESA: strategic k-mer extension for scrupulous assemblies.</title>
        <authorList>
            <person name="Souvorov A."/>
            <person name="Agarwala R."/>
            <person name="Lipman D.J."/>
        </authorList>
    </citation>
    <scope>NUCLEOTIDE SEQUENCE</scope>
    <source>
        <strain evidence="1">BCW_3452</strain>
    </source>
</reference>
<accession>A0A8H9TG84</accession>
<dbReference type="Proteomes" id="UP000863257">
    <property type="component" value="Unassembled WGS sequence"/>
</dbReference>
<evidence type="ECO:0000313" key="1">
    <source>
        <dbReference type="EMBL" id="HAS8541342.1"/>
    </source>
</evidence>
<proteinExistence type="predicted"/>
<comment type="caution">
    <text evidence="1">The sequence shown here is derived from an EMBL/GenBank/DDBJ whole genome shotgun (WGS) entry which is preliminary data.</text>
</comment>
<gene>
    <name evidence="1" type="ORF">I7730_16280</name>
</gene>
<sequence length="81" mass="9386">MIDLLGAHYQQAKGQSLQRYIRQLIQKVTGLHIQALQLTNKQIEINQNIEHSEKQRWKNRKLGVYIPLNGGCWQACSLKTT</sequence>
<name>A0A8H9TG84_VIBVL</name>
<protein>
    <submittedName>
        <fullName evidence="1">Uncharacterized protein</fullName>
    </submittedName>
</protein>
<dbReference type="AlphaFoldDB" id="A0A8H9TG84"/>
<organism evidence="1">
    <name type="scientific">Vibrio vulnificus</name>
    <dbReference type="NCBI Taxonomy" id="672"/>
    <lineage>
        <taxon>Bacteria</taxon>
        <taxon>Pseudomonadati</taxon>
        <taxon>Pseudomonadota</taxon>
        <taxon>Gammaproteobacteria</taxon>
        <taxon>Vibrionales</taxon>
        <taxon>Vibrionaceae</taxon>
        <taxon>Vibrio</taxon>
    </lineage>
</organism>
<dbReference type="EMBL" id="DACRBY010000020">
    <property type="protein sequence ID" value="HAS8541342.1"/>
    <property type="molecule type" value="Genomic_DNA"/>
</dbReference>
<reference evidence="1" key="2">
    <citation type="submission" date="2019-01" db="EMBL/GenBank/DDBJ databases">
        <authorList>
            <consortium name="NCBI Pathogen Detection Project"/>
        </authorList>
    </citation>
    <scope>NUCLEOTIDE SEQUENCE</scope>
    <source>
        <strain evidence="1">BCW_3452</strain>
    </source>
</reference>